<reference evidence="3" key="3">
    <citation type="submission" date="2025-09" db="UniProtKB">
        <authorList>
            <consortium name="Ensembl"/>
        </authorList>
    </citation>
    <scope>IDENTIFICATION</scope>
</reference>
<dbReference type="InterPro" id="IPR007677">
    <property type="entry name" value="Gasdermin"/>
</dbReference>
<dbReference type="Ensembl" id="ENSMODT00000063272.1">
    <property type="protein sequence ID" value="ENSMODP00000053269.1"/>
    <property type="gene ID" value="ENSMODG00000001653.3"/>
</dbReference>
<dbReference type="GO" id="GO:0005829">
    <property type="term" value="C:cytosol"/>
    <property type="evidence" value="ECO:0007669"/>
    <property type="project" value="UniProtKB-SubCell"/>
</dbReference>
<evidence type="ECO:0000313" key="4">
    <source>
        <dbReference type="Proteomes" id="UP000002280"/>
    </source>
</evidence>
<name>A0A5F8H0Z8_MONDO</name>
<dbReference type="Bgee" id="ENSMODG00000001653">
    <property type="expression patterns" value="Expressed in blood and 13 other cell types or tissues"/>
</dbReference>
<protein>
    <recommendedName>
        <fullName evidence="2">Gasdermin PUB domain-containing protein</fullName>
    </recommendedName>
</protein>
<dbReference type="PANTHER" id="PTHR16399">
    <property type="entry name" value="GASDERMIN"/>
    <property type="match status" value="1"/>
</dbReference>
<dbReference type="InterPro" id="IPR041263">
    <property type="entry name" value="Gasdermin_PUB"/>
</dbReference>
<dbReference type="STRING" id="13616.ENSMODP00000053269"/>
<sequence length="222" mass="25448">MQRRSHVEEFYIDRLTGKYISAPRNFEEFQEMMIREQEALSKGSRELQVTLLHVIQDILGNRKALQDLEDMLDQVPDMREKGQLEGPGVCILKHLQDNSEDASNQQTESILYFLGALMILTDTQQELLDQSLEKRILPQQLELVKSILKTNFREPGESSFSVHPELLSELKDEDQAITMNLMKECGLNLECAGSQTKWNREAESSVCALYVVISFLQLLTQA</sequence>
<organism evidence="3 4">
    <name type="scientific">Monodelphis domestica</name>
    <name type="common">Gray short-tailed opossum</name>
    <dbReference type="NCBI Taxonomy" id="13616"/>
    <lineage>
        <taxon>Eukaryota</taxon>
        <taxon>Metazoa</taxon>
        <taxon>Chordata</taxon>
        <taxon>Craniata</taxon>
        <taxon>Vertebrata</taxon>
        <taxon>Euteleostomi</taxon>
        <taxon>Mammalia</taxon>
        <taxon>Metatheria</taxon>
        <taxon>Didelphimorphia</taxon>
        <taxon>Didelphidae</taxon>
        <taxon>Monodelphis</taxon>
    </lineage>
</organism>
<feature type="domain" description="Gasdermin PUB" evidence="2">
    <location>
        <begin position="25"/>
        <end position="194"/>
    </location>
</feature>
<dbReference type="PANTHER" id="PTHR16399:SF21">
    <property type="entry name" value="GASDERMIN-C"/>
    <property type="match status" value="1"/>
</dbReference>
<dbReference type="GeneTree" id="ENSGT00950000183140"/>
<dbReference type="AlphaFoldDB" id="A0A5F8H0Z8"/>
<evidence type="ECO:0000256" key="1">
    <source>
        <dbReference type="ARBA" id="ARBA00004514"/>
    </source>
</evidence>
<evidence type="ECO:0000259" key="2">
    <source>
        <dbReference type="Pfam" id="PF17708"/>
    </source>
</evidence>
<dbReference type="Pfam" id="PF17708">
    <property type="entry name" value="Gasdermin_C"/>
    <property type="match status" value="1"/>
</dbReference>
<evidence type="ECO:0000313" key="3">
    <source>
        <dbReference type="Ensembl" id="ENSMODP00000053269.1"/>
    </source>
</evidence>
<accession>A0A5F8H0Z8</accession>
<reference evidence="3" key="2">
    <citation type="submission" date="2025-08" db="UniProtKB">
        <authorList>
            <consortium name="Ensembl"/>
        </authorList>
    </citation>
    <scope>IDENTIFICATION</scope>
</reference>
<dbReference type="InParanoid" id="A0A5F8H0Z8"/>
<comment type="subcellular location">
    <subcellularLocation>
        <location evidence="1">Cytoplasm</location>
        <location evidence="1">Cytosol</location>
    </subcellularLocation>
</comment>
<dbReference type="Proteomes" id="UP000002280">
    <property type="component" value="Chromosome 3"/>
</dbReference>
<reference evidence="3 4" key="1">
    <citation type="journal article" date="2007" name="Nature">
        <title>Genome of the marsupial Monodelphis domestica reveals innovation in non-coding sequences.</title>
        <authorList>
            <person name="Mikkelsen T.S."/>
            <person name="Wakefield M.J."/>
            <person name="Aken B."/>
            <person name="Amemiya C.T."/>
            <person name="Chang J.L."/>
            <person name="Duke S."/>
            <person name="Garber M."/>
            <person name="Gentles A.J."/>
            <person name="Goodstadt L."/>
            <person name="Heger A."/>
            <person name="Jurka J."/>
            <person name="Kamal M."/>
            <person name="Mauceli E."/>
            <person name="Searle S.M."/>
            <person name="Sharpe T."/>
            <person name="Baker M.L."/>
            <person name="Batzer M.A."/>
            <person name="Benos P.V."/>
            <person name="Belov K."/>
            <person name="Clamp M."/>
            <person name="Cook A."/>
            <person name="Cuff J."/>
            <person name="Das R."/>
            <person name="Davidow L."/>
            <person name="Deakin J.E."/>
            <person name="Fazzari M.J."/>
            <person name="Glass J.L."/>
            <person name="Grabherr M."/>
            <person name="Greally J.M."/>
            <person name="Gu W."/>
            <person name="Hore T.A."/>
            <person name="Huttley G.A."/>
            <person name="Kleber M."/>
            <person name="Jirtle R.L."/>
            <person name="Koina E."/>
            <person name="Lee J.T."/>
            <person name="Mahony S."/>
            <person name="Marra M.A."/>
            <person name="Miller R.D."/>
            <person name="Nicholls R.D."/>
            <person name="Oda M."/>
            <person name="Papenfuss A.T."/>
            <person name="Parra Z.E."/>
            <person name="Pollock D.D."/>
            <person name="Ray D.A."/>
            <person name="Schein J.E."/>
            <person name="Speed T.P."/>
            <person name="Thompson K."/>
            <person name="VandeBerg J.L."/>
            <person name="Wade C.M."/>
            <person name="Walker J.A."/>
            <person name="Waters P.D."/>
            <person name="Webber C."/>
            <person name="Weidman J.R."/>
            <person name="Xie X."/>
            <person name="Zody M.C."/>
            <person name="Baldwin J."/>
            <person name="Abdouelleil A."/>
            <person name="Abdulkadir J."/>
            <person name="Abebe A."/>
            <person name="Abera B."/>
            <person name="Abreu J."/>
            <person name="Acer S.C."/>
            <person name="Aftuck L."/>
            <person name="Alexander A."/>
            <person name="An P."/>
            <person name="Anderson E."/>
            <person name="Anderson S."/>
            <person name="Arachi H."/>
            <person name="Azer M."/>
            <person name="Bachantsang P."/>
            <person name="Barry A."/>
            <person name="Bayul T."/>
            <person name="Berlin A."/>
            <person name="Bessette D."/>
            <person name="Bloom T."/>
            <person name="Bloom T."/>
            <person name="Boguslavskiy L."/>
            <person name="Bonnet C."/>
            <person name="Boukhgalter B."/>
            <person name="Bourzgui I."/>
            <person name="Brown A."/>
            <person name="Cahill P."/>
            <person name="Channer S."/>
            <person name="Cheshatsang Y."/>
            <person name="Chuda L."/>
            <person name="Citroen M."/>
            <person name="Collymore A."/>
            <person name="Cooke P."/>
            <person name="Costello M."/>
            <person name="D'Aco K."/>
            <person name="Daza R."/>
            <person name="De Haan G."/>
            <person name="DeGray S."/>
            <person name="DeMaso C."/>
            <person name="Dhargay N."/>
            <person name="Dooley K."/>
            <person name="Dooley E."/>
            <person name="Doricent M."/>
            <person name="Dorje P."/>
            <person name="Dorjee K."/>
            <person name="Dupes A."/>
            <person name="Elong R."/>
            <person name="Falk J."/>
            <person name="Farina A."/>
            <person name="Faro S."/>
            <person name="Ferguson D."/>
            <person name="Fisher S."/>
            <person name="Foley C.D."/>
            <person name="Franke A."/>
            <person name="Friedrich D."/>
            <person name="Gadbois L."/>
            <person name="Gearin G."/>
            <person name="Gearin C.R."/>
            <person name="Giannoukos G."/>
            <person name="Goode T."/>
            <person name="Graham J."/>
            <person name="Grandbois E."/>
            <person name="Grewal S."/>
            <person name="Gyaltsen K."/>
            <person name="Hafez N."/>
            <person name="Hagos B."/>
            <person name="Hall J."/>
            <person name="Henson C."/>
            <person name="Hollinger A."/>
            <person name="Honan T."/>
            <person name="Huard M.D."/>
            <person name="Hughes L."/>
            <person name="Hurhula B."/>
            <person name="Husby M.E."/>
            <person name="Kamat A."/>
            <person name="Kanga B."/>
            <person name="Kashin S."/>
            <person name="Khazanovich D."/>
            <person name="Kisner P."/>
            <person name="Lance K."/>
            <person name="Lara M."/>
            <person name="Lee W."/>
            <person name="Lennon N."/>
            <person name="Letendre F."/>
            <person name="LeVine R."/>
            <person name="Lipovsky A."/>
            <person name="Liu X."/>
            <person name="Liu J."/>
            <person name="Liu S."/>
            <person name="Lokyitsang T."/>
            <person name="Lokyitsang Y."/>
            <person name="Lubonja R."/>
            <person name="Lui A."/>
            <person name="MacDonald P."/>
            <person name="Magnisalis V."/>
            <person name="Maru K."/>
            <person name="Matthews C."/>
            <person name="McCusker W."/>
            <person name="McDonough S."/>
            <person name="Mehta T."/>
            <person name="Meldrim J."/>
            <person name="Meneus L."/>
            <person name="Mihai O."/>
            <person name="Mihalev A."/>
            <person name="Mihova T."/>
            <person name="Mittelman R."/>
            <person name="Mlenga V."/>
            <person name="Montmayeur A."/>
            <person name="Mulrain L."/>
            <person name="Navidi A."/>
            <person name="Naylor J."/>
            <person name="Negash T."/>
            <person name="Nguyen T."/>
            <person name="Nguyen N."/>
            <person name="Nicol R."/>
            <person name="Norbu C."/>
            <person name="Norbu N."/>
            <person name="Novod N."/>
            <person name="O'Neill B."/>
            <person name="Osman S."/>
            <person name="Markiewicz E."/>
            <person name="Oyono O.L."/>
            <person name="Patti C."/>
            <person name="Phunkhang P."/>
            <person name="Pierre F."/>
            <person name="Priest M."/>
            <person name="Raghuraman S."/>
            <person name="Rege F."/>
            <person name="Reyes R."/>
            <person name="Rise C."/>
            <person name="Rogov P."/>
            <person name="Ross K."/>
            <person name="Ryan E."/>
            <person name="Settipalli S."/>
            <person name="Shea T."/>
            <person name="Sherpa N."/>
            <person name="Shi L."/>
            <person name="Shih D."/>
            <person name="Sparrow T."/>
            <person name="Spaulding J."/>
            <person name="Stalker J."/>
            <person name="Stange-Thomann N."/>
            <person name="Stavropoulos S."/>
            <person name="Stone C."/>
            <person name="Strader C."/>
            <person name="Tesfaye S."/>
            <person name="Thomson T."/>
            <person name="Thoulutsang Y."/>
            <person name="Thoulutsang D."/>
            <person name="Topham K."/>
            <person name="Topping I."/>
            <person name="Tsamla T."/>
            <person name="Vassiliev H."/>
            <person name="Vo A."/>
            <person name="Wangchuk T."/>
            <person name="Wangdi T."/>
            <person name="Weiand M."/>
            <person name="Wilkinson J."/>
            <person name="Wilson A."/>
            <person name="Yadav S."/>
            <person name="Young G."/>
            <person name="Yu Q."/>
            <person name="Zembek L."/>
            <person name="Zhong D."/>
            <person name="Zimmer A."/>
            <person name="Zwirko Z."/>
            <person name="Jaffe D.B."/>
            <person name="Alvarez P."/>
            <person name="Brockman W."/>
            <person name="Butler J."/>
            <person name="Chin C."/>
            <person name="Gnerre S."/>
            <person name="MacCallum I."/>
            <person name="Graves J.A."/>
            <person name="Ponting C.P."/>
            <person name="Breen M."/>
            <person name="Samollow P.B."/>
            <person name="Lander E.S."/>
            <person name="Lindblad-Toh K."/>
        </authorList>
    </citation>
    <scope>NUCLEOTIDE SEQUENCE [LARGE SCALE GENOMIC DNA]</scope>
</reference>
<keyword evidence="4" id="KW-1185">Reference proteome</keyword>
<proteinExistence type="predicted"/>